<dbReference type="SMART" id="SM00318">
    <property type="entry name" value="SNc"/>
    <property type="match status" value="1"/>
</dbReference>
<dbReference type="Gene3D" id="2.40.50.90">
    <property type="match status" value="1"/>
</dbReference>
<reference evidence="2" key="1">
    <citation type="submission" date="2021-04" db="EMBL/GenBank/DDBJ databases">
        <title>Devosia litorisediminis sp. nov., isolated from a sand dune.</title>
        <authorList>
            <person name="Park S."/>
            <person name="Yoon J.-H."/>
        </authorList>
    </citation>
    <scope>NUCLEOTIDE SEQUENCE</scope>
    <source>
        <strain evidence="2">BSSL-BM10</strain>
    </source>
</reference>
<feature type="domain" description="TNase-like" evidence="1">
    <location>
        <begin position="2"/>
        <end position="99"/>
    </location>
</feature>
<sequence>MIGKSRVRLAGIDAPELDHPWGKQSKWALVQLCKGQTVTAVLKPELSYDRLVAECFLPDGRDLAAELVSSGLALDWPKFSGGKYRHLEPPGARRKLWLAHARQSGELWPRRDFQRLLLHHKRSNCRCWQIIRF</sequence>
<dbReference type="InterPro" id="IPR016071">
    <property type="entry name" value="Staphylococal_nuclease_OB-fold"/>
</dbReference>
<evidence type="ECO:0000259" key="1">
    <source>
        <dbReference type="SMART" id="SM00318"/>
    </source>
</evidence>
<dbReference type="EMBL" id="JAGXTP010000001">
    <property type="protein sequence ID" value="MBS3848612.1"/>
    <property type="molecule type" value="Genomic_DNA"/>
</dbReference>
<proteinExistence type="predicted"/>
<name>A0A942E702_9HYPH</name>
<organism evidence="2 3">
    <name type="scientific">Devosia litorisediminis</name>
    <dbReference type="NCBI Taxonomy" id="2829817"/>
    <lineage>
        <taxon>Bacteria</taxon>
        <taxon>Pseudomonadati</taxon>
        <taxon>Pseudomonadota</taxon>
        <taxon>Alphaproteobacteria</taxon>
        <taxon>Hyphomicrobiales</taxon>
        <taxon>Devosiaceae</taxon>
        <taxon>Devosia</taxon>
    </lineage>
</organism>
<dbReference type="InterPro" id="IPR035437">
    <property type="entry name" value="SNase_OB-fold_sf"/>
</dbReference>
<keyword evidence="3" id="KW-1185">Reference proteome</keyword>
<dbReference type="Proteomes" id="UP000678281">
    <property type="component" value="Unassembled WGS sequence"/>
</dbReference>
<protein>
    <submittedName>
        <fullName evidence="2">Thermonuclease family protein</fullName>
    </submittedName>
</protein>
<evidence type="ECO:0000313" key="2">
    <source>
        <dbReference type="EMBL" id="MBS3848612.1"/>
    </source>
</evidence>
<dbReference type="Pfam" id="PF00565">
    <property type="entry name" value="SNase"/>
    <property type="match status" value="1"/>
</dbReference>
<accession>A0A942E702</accession>
<gene>
    <name evidence="2" type="ORF">KD146_07870</name>
</gene>
<dbReference type="AlphaFoldDB" id="A0A942E702"/>
<evidence type="ECO:0000313" key="3">
    <source>
        <dbReference type="Proteomes" id="UP000678281"/>
    </source>
</evidence>
<dbReference type="SUPFAM" id="SSF50199">
    <property type="entry name" value="Staphylococcal nuclease"/>
    <property type="match status" value="1"/>
</dbReference>
<comment type="caution">
    <text evidence="2">The sequence shown here is derived from an EMBL/GenBank/DDBJ whole genome shotgun (WGS) entry which is preliminary data.</text>
</comment>
<dbReference type="RefSeq" id="WP_212658146.1">
    <property type="nucleotide sequence ID" value="NZ_JAGXTP010000001.1"/>
</dbReference>